<evidence type="ECO:0000313" key="3">
    <source>
        <dbReference type="Proteomes" id="UP000230423"/>
    </source>
</evidence>
<keyword evidence="3" id="KW-1185">Reference proteome</keyword>
<evidence type="ECO:0000313" key="2">
    <source>
        <dbReference type="EMBL" id="PIO69077.1"/>
    </source>
</evidence>
<dbReference type="EMBL" id="KZ346790">
    <property type="protein sequence ID" value="PIO69077.1"/>
    <property type="molecule type" value="Genomic_DNA"/>
</dbReference>
<gene>
    <name evidence="2" type="ORF">TELCIR_09117</name>
</gene>
<name>A0A2G9UFQ9_TELCI</name>
<evidence type="ECO:0000256" key="1">
    <source>
        <dbReference type="SAM" id="MobiDB-lite"/>
    </source>
</evidence>
<feature type="compositionally biased region" description="Low complexity" evidence="1">
    <location>
        <begin position="97"/>
        <end position="110"/>
    </location>
</feature>
<accession>A0A2G9UFQ9</accession>
<dbReference type="OrthoDB" id="5872573at2759"/>
<dbReference type="Proteomes" id="UP000230423">
    <property type="component" value="Unassembled WGS sequence"/>
</dbReference>
<protein>
    <submittedName>
        <fullName evidence="2">Uncharacterized protein</fullName>
    </submittedName>
</protein>
<sequence>MQKQVLSGLGRVDLVVDCFKSEHRHDREICSYLSFTNQVPSGFRPEPPLDTPRGAPRGLVVPYMYTARQIRHVHTTEMKRLIAELDSRLQDCRMLASPRSSSPMSSYGSSKRATPYPPKL</sequence>
<dbReference type="AlphaFoldDB" id="A0A2G9UFQ9"/>
<proteinExistence type="predicted"/>
<organism evidence="2 3">
    <name type="scientific">Teladorsagia circumcincta</name>
    <name type="common">Brown stomach worm</name>
    <name type="synonym">Ostertagia circumcincta</name>
    <dbReference type="NCBI Taxonomy" id="45464"/>
    <lineage>
        <taxon>Eukaryota</taxon>
        <taxon>Metazoa</taxon>
        <taxon>Ecdysozoa</taxon>
        <taxon>Nematoda</taxon>
        <taxon>Chromadorea</taxon>
        <taxon>Rhabditida</taxon>
        <taxon>Rhabditina</taxon>
        <taxon>Rhabditomorpha</taxon>
        <taxon>Strongyloidea</taxon>
        <taxon>Trichostrongylidae</taxon>
        <taxon>Teladorsagia</taxon>
    </lineage>
</organism>
<feature type="region of interest" description="Disordered" evidence="1">
    <location>
        <begin position="95"/>
        <end position="120"/>
    </location>
</feature>
<reference evidence="2 3" key="1">
    <citation type="submission" date="2015-09" db="EMBL/GenBank/DDBJ databases">
        <title>Draft genome of the parasitic nematode Teladorsagia circumcincta isolate WARC Sus (inbred).</title>
        <authorList>
            <person name="Mitreva M."/>
        </authorList>
    </citation>
    <scope>NUCLEOTIDE SEQUENCE [LARGE SCALE GENOMIC DNA]</scope>
    <source>
        <strain evidence="2 3">S</strain>
    </source>
</reference>